<organism evidence="1 2">
    <name type="scientific">Prorocentrum cordatum</name>
    <dbReference type="NCBI Taxonomy" id="2364126"/>
    <lineage>
        <taxon>Eukaryota</taxon>
        <taxon>Sar</taxon>
        <taxon>Alveolata</taxon>
        <taxon>Dinophyceae</taxon>
        <taxon>Prorocentrales</taxon>
        <taxon>Prorocentraceae</taxon>
        <taxon>Prorocentrum</taxon>
    </lineage>
</organism>
<dbReference type="EMBL" id="CAUYUJ010004224">
    <property type="protein sequence ID" value="CAK0808639.1"/>
    <property type="molecule type" value="Genomic_DNA"/>
</dbReference>
<accession>A0ABN9QQX6</accession>
<evidence type="ECO:0000313" key="2">
    <source>
        <dbReference type="Proteomes" id="UP001189429"/>
    </source>
</evidence>
<protein>
    <submittedName>
        <fullName evidence="1">Uncharacterized protein</fullName>
    </submittedName>
</protein>
<gene>
    <name evidence="1" type="ORF">PCOR1329_LOCUS14170</name>
</gene>
<sequence length="142" mass="15235">MTERMLAECRSLGPTAQCIKFLGLTTSSEIVADTSIHGKKACFLEGDALHKAMTKGIADTYVVNFHDLPVSSATGYQATSIKGTTAAQVTAKAVHLAFISTNALTRMPPETLRDWRAIRQVARCSKPACVPHVAKEGRCASK</sequence>
<reference evidence="1" key="1">
    <citation type="submission" date="2023-10" db="EMBL/GenBank/DDBJ databases">
        <authorList>
            <person name="Chen Y."/>
            <person name="Shah S."/>
            <person name="Dougan E. K."/>
            <person name="Thang M."/>
            <person name="Chan C."/>
        </authorList>
    </citation>
    <scope>NUCLEOTIDE SEQUENCE [LARGE SCALE GENOMIC DNA]</scope>
</reference>
<proteinExistence type="predicted"/>
<dbReference type="Proteomes" id="UP001189429">
    <property type="component" value="Unassembled WGS sequence"/>
</dbReference>
<evidence type="ECO:0000313" key="1">
    <source>
        <dbReference type="EMBL" id="CAK0808639.1"/>
    </source>
</evidence>
<keyword evidence="2" id="KW-1185">Reference proteome</keyword>
<name>A0ABN9QQX6_9DINO</name>
<comment type="caution">
    <text evidence="1">The sequence shown here is derived from an EMBL/GenBank/DDBJ whole genome shotgun (WGS) entry which is preliminary data.</text>
</comment>